<sequence length="366" mass="39311">MSAQNEAAPTQPQPQPASPSPDGGPEGAVPGDARPHLRVVVVAFHSGQVLGPFLDSLAKATSLPYEVVVVDNSPALDEGTATAAERDEVRLLRTGRNLGYGTAVNRGAAGSTAPWLMVANPDITFTPGSLDELLAASERWPGAGAFGPAITNPGGVLYPSARELPSLWRGIGHALFGWCWPTNPWTTAYRRERGALVETTAGWLSGACQVLRRQAFETVDGFDETYFMFMEDVDLGRRLGLLGWQRVYVPTAVVEHLGGHSTRRSSRRMVVAHHRSMFRYLSRQYPDARHLPLRILLGLGLGLRLLLAVAFADNSAGARATRSADALPPRGTDPSHDADPLRTADPAHARSWSEPAPEPGPVTASR</sequence>
<dbReference type="SUPFAM" id="SSF53448">
    <property type="entry name" value="Nucleotide-diphospho-sugar transferases"/>
    <property type="match status" value="1"/>
</dbReference>
<proteinExistence type="predicted"/>
<dbReference type="eggNOG" id="COG1216">
    <property type="taxonomic scope" value="Bacteria"/>
</dbReference>
<feature type="region of interest" description="Disordered" evidence="1">
    <location>
        <begin position="1"/>
        <end position="32"/>
    </location>
</feature>
<keyword evidence="4" id="KW-1185">Reference proteome</keyword>
<dbReference type="EMBL" id="CP002801">
    <property type="protein sequence ID" value="AEH08573.1"/>
    <property type="molecule type" value="Genomic_DNA"/>
</dbReference>
<dbReference type="Pfam" id="PF00535">
    <property type="entry name" value="Glycos_transf_2"/>
    <property type="match status" value="1"/>
</dbReference>
<organism evidence="3 4">
    <name type="scientific">Candidatus Protofrankia datiscae</name>
    <dbReference type="NCBI Taxonomy" id="2716812"/>
    <lineage>
        <taxon>Bacteria</taxon>
        <taxon>Bacillati</taxon>
        <taxon>Actinomycetota</taxon>
        <taxon>Actinomycetes</taxon>
        <taxon>Frankiales</taxon>
        <taxon>Frankiaceae</taxon>
        <taxon>Protofrankia</taxon>
    </lineage>
</organism>
<evidence type="ECO:0000313" key="4">
    <source>
        <dbReference type="Proteomes" id="UP000001549"/>
    </source>
</evidence>
<reference evidence="3 4" key="1">
    <citation type="submission" date="2011-05" db="EMBL/GenBank/DDBJ databases">
        <title>Complete sequence of chromosome of Frankia symbiont of Datisca glomerata.</title>
        <authorList>
            <consortium name="US DOE Joint Genome Institute"/>
            <person name="Lucas S."/>
            <person name="Han J."/>
            <person name="Lapidus A."/>
            <person name="Cheng J.-F."/>
            <person name="Goodwin L."/>
            <person name="Pitluck S."/>
            <person name="Peters L."/>
            <person name="Mikhailova N."/>
            <person name="Chertkov O."/>
            <person name="Teshima H."/>
            <person name="Han C."/>
            <person name="Tapia R."/>
            <person name="Land M."/>
            <person name="Hauser L."/>
            <person name="Kyrpides N."/>
            <person name="Ivanova N."/>
            <person name="Pagani I."/>
            <person name="Berry A."/>
            <person name="Pawlowski K."/>
            <person name="Persson T."/>
            <person name="Vanden Heuvel B."/>
            <person name="Benson D."/>
            <person name="Woyke T."/>
        </authorList>
    </citation>
    <scope>NUCLEOTIDE SEQUENCE [LARGE SCALE GENOMIC DNA]</scope>
    <source>
        <strain evidence="4">4085684</strain>
    </source>
</reference>
<gene>
    <name evidence="3" type="ordered locus">FsymDg_1071</name>
</gene>
<dbReference type="PANTHER" id="PTHR43179">
    <property type="entry name" value="RHAMNOSYLTRANSFERASE WBBL"/>
    <property type="match status" value="1"/>
</dbReference>
<evidence type="ECO:0000259" key="2">
    <source>
        <dbReference type="Pfam" id="PF00535"/>
    </source>
</evidence>
<dbReference type="PANTHER" id="PTHR43179:SF7">
    <property type="entry name" value="RHAMNOSYLTRANSFERASE WBBL"/>
    <property type="match status" value="1"/>
</dbReference>
<evidence type="ECO:0000313" key="3">
    <source>
        <dbReference type="EMBL" id="AEH08573.1"/>
    </source>
</evidence>
<name>F8AYR6_9ACTN</name>
<dbReference type="Proteomes" id="UP000001549">
    <property type="component" value="Chromosome"/>
</dbReference>
<keyword evidence="3" id="KW-0808">Transferase</keyword>
<feature type="region of interest" description="Disordered" evidence="1">
    <location>
        <begin position="320"/>
        <end position="366"/>
    </location>
</feature>
<dbReference type="KEGG" id="fsy:FsymDg_1071"/>
<dbReference type="Gene3D" id="3.90.550.10">
    <property type="entry name" value="Spore Coat Polysaccharide Biosynthesis Protein SpsA, Chain A"/>
    <property type="match status" value="1"/>
</dbReference>
<evidence type="ECO:0000256" key="1">
    <source>
        <dbReference type="SAM" id="MobiDB-lite"/>
    </source>
</evidence>
<dbReference type="InterPro" id="IPR001173">
    <property type="entry name" value="Glyco_trans_2-like"/>
</dbReference>
<dbReference type="HOGENOM" id="CLU_023845_0_0_11"/>
<accession>F8AYR6</accession>
<feature type="compositionally biased region" description="Basic and acidic residues" evidence="1">
    <location>
        <begin position="333"/>
        <end position="348"/>
    </location>
</feature>
<dbReference type="GO" id="GO:0016740">
    <property type="term" value="F:transferase activity"/>
    <property type="evidence" value="ECO:0007669"/>
    <property type="project" value="UniProtKB-KW"/>
</dbReference>
<feature type="domain" description="Glycosyltransferase 2-like" evidence="2">
    <location>
        <begin position="39"/>
        <end position="218"/>
    </location>
</feature>
<dbReference type="AlphaFoldDB" id="F8AYR6"/>
<dbReference type="InterPro" id="IPR029044">
    <property type="entry name" value="Nucleotide-diphossugar_trans"/>
</dbReference>
<dbReference type="CDD" id="cd04186">
    <property type="entry name" value="GT_2_like_c"/>
    <property type="match status" value="1"/>
</dbReference>
<dbReference type="STRING" id="656024.FsymDg_1071"/>
<protein>
    <submittedName>
        <fullName evidence="3">Glycosyl transferase family 2</fullName>
    </submittedName>
</protein>